<comment type="caution">
    <text evidence="2">The sequence shown here is derived from an EMBL/GenBank/DDBJ whole genome shotgun (WGS) entry which is preliminary data.</text>
</comment>
<dbReference type="Proteomes" id="UP001152622">
    <property type="component" value="Chromosome 20"/>
</dbReference>
<dbReference type="AlphaFoldDB" id="A0A9Q1EBQ5"/>
<organism evidence="2 3">
    <name type="scientific">Synaphobranchus kaupii</name>
    <name type="common">Kaup's arrowtooth eel</name>
    <dbReference type="NCBI Taxonomy" id="118154"/>
    <lineage>
        <taxon>Eukaryota</taxon>
        <taxon>Metazoa</taxon>
        <taxon>Chordata</taxon>
        <taxon>Craniata</taxon>
        <taxon>Vertebrata</taxon>
        <taxon>Euteleostomi</taxon>
        <taxon>Actinopterygii</taxon>
        <taxon>Neopterygii</taxon>
        <taxon>Teleostei</taxon>
        <taxon>Anguilliformes</taxon>
        <taxon>Synaphobranchidae</taxon>
        <taxon>Synaphobranchus</taxon>
    </lineage>
</organism>
<evidence type="ECO:0000313" key="2">
    <source>
        <dbReference type="EMBL" id="KAJ8335810.1"/>
    </source>
</evidence>
<evidence type="ECO:0000313" key="3">
    <source>
        <dbReference type="Proteomes" id="UP001152622"/>
    </source>
</evidence>
<reference evidence="2" key="1">
    <citation type="journal article" date="2023" name="Science">
        <title>Genome structures resolve the early diversification of teleost fishes.</title>
        <authorList>
            <person name="Parey E."/>
            <person name="Louis A."/>
            <person name="Montfort J."/>
            <person name="Bouchez O."/>
            <person name="Roques C."/>
            <person name="Iampietro C."/>
            <person name="Lluch J."/>
            <person name="Castinel A."/>
            <person name="Donnadieu C."/>
            <person name="Desvignes T."/>
            <person name="Floi Bucao C."/>
            <person name="Jouanno E."/>
            <person name="Wen M."/>
            <person name="Mejri S."/>
            <person name="Dirks R."/>
            <person name="Jansen H."/>
            <person name="Henkel C."/>
            <person name="Chen W.J."/>
            <person name="Zahm M."/>
            <person name="Cabau C."/>
            <person name="Klopp C."/>
            <person name="Thompson A.W."/>
            <person name="Robinson-Rechavi M."/>
            <person name="Braasch I."/>
            <person name="Lecointre G."/>
            <person name="Bobe J."/>
            <person name="Postlethwait J.H."/>
            <person name="Berthelot C."/>
            <person name="Roest Crollius H."/>
            <person name="Guiguen Y."/>
        </authorList>
    </citation>
    <scope>NUCLEOTIDE SEQUENCE</scope>
    <source>
        <strain evidence="2">WJC10195</strain>
    </source>
</reference>
<keyword evidence="3" id="KW-1185">Reference proteome</keyword>
<proteinExistence type="predicted"/>
<dbReference type="EMBL" id="JAINUF010000020">
    <property type="protein sequence ID" value="KAJ8335810.1"/>
    <property type="molecule type" value="Genomic_DNA"/>
</dbReference>
<evidence type="ECO:0000256" key="1">
    <source>
        <dbReference type="SAM" id="MobiDB-lite"/>
    </source>
</evidence>
<gene>
    <name evidence="2" type="ORF">SKAU_G00391520</name>
</gene>
<accession>A0A9Q1EBQ5</accession>
<protein>
    <submittedName>
        <fullName evidence="2">Uncharacterized protein</fullName>
    </submittedName>
</protein>
<sequence length="110" mass="12240">MFECEEEDVSVRFVNEAADSPCHARPLPSTHATDLTLKRDRGCTTPARATGQHRRAAEEAEKSTARTASPFRKNRERFLRPHAPGLGLLKEAVKELPVSCEVERRAESAV</sequence>
<feature type="region of interest" description="Disordered" evidence="1">
    <location>
        <begin position="20"/>
        <end position="79"/>
    </location>
</feature>
<name>A0A9Q1EBQ5_SYNKA</name>
<feature type="compositionally biased region" description="Basic and acidic residues" evidence="1">
    <location>
        <begin position="55"/>
        <end position="64"/>
    </location>
</feature>